<dbReference type="AlphaFoldDB" id="A0A223I1G6"/>
<proteinExistence type="predicted"/>
<dbReference type="Proteomes" id="UP000214975">
    <property type="component" value="Chromosome"/>
</dbReference>
<accession>A0A223I1G6</accession>
<protein>
    <submittedName>
        <fullName evidence="1">Uncharacterized protein</fullName>
    </submittedName>
</protein>
<evidence type="ECO:0000313" key="2">
    <source>
        <dbReference type="Proteomes" id="UP000214975"/>
    </source>
</evidence>
<sequence>MNNFAEELSYWYLRFNGFLLLQNFVLHNLRDGIQRGSADSDLLAIRFLDVYEKVGGQDQDWDKEKFYNWGIDIDKFNLAFIAEVKSSKDLKKCCLEKSFLFKRLESALYRFGIFPKKEVGSIAKKLYNEKYITINSWIIAKLAVTEKQIDGSWLNLTLSEIDEFIQKRIKSYQKDKYADRVYFPSSLLQYLTWKYSNFSTGDF</sequence>
<evidence type="ECO:0000313" key="1">
    <source>
        <dbReference type="EMBL" id="AST58568.1"/>
    </source>
</evidence>
<dbReference type="EMBL" id="CP016893">
    <property type="protein sequence ID" value="AST58568.1"/>
    <property type="molecule type" value="Genomic_DNA"/>
</dbReference>
<organism evidence="1 2">
    <name type="scientific">Thermoanaerobacterium thermosaccharolyticum</name>
    <name type="common">Clostridium thermosaccharolyticum</name>
    <dbReference type="NCBI Taxonomy" id="1517"/>
    <lineage>
        <taxon>Bacteria</taxon>
        <taxon>Bacillati</taxon>
        <taxon>Bacillota</taxon>
        <taxon>Clostridia</taxon>
        <taxon>Thermoanaerobacterales</taxon>
        <taxon>Thermoanaerobacteraceae</taxon>
        <taxon>Thermoanaerobacterium</taxon>
    </lineage>
</organism>
<dbReference type="RefSeq" id="WP_094397797.1">
    <property type="nucleotide sequence ID" value="NZ_CP016893.1"/>
</dbReference>
<gene>
    <name evidence="1" type="ORF">Thert_02733</name>
</gene>
<name>A0A223I1G6_THETR</name>
<reference evidence="1 2" key="1">
    <citation type="submission" date="2016-08" db="EMBL/GenBank/DDBJ databases">
        <title>A novel genetic cassette of butanologenic Thermoanaerobacterium thermosaccharolyticum that directly convert cellulose to butanol.</title>
        <authorList>
            <person name="Li T."/>
            <person name="He J."/>
        </authorList>
    </citation>
    <scope>NUCLEOTIDE SEQUENCE [LARGE SCALE GENOMIC DNA]</scope>
    <source>
        <strain evidence="1 2">TG57</strain>
    </source>
</reference>